<dbReference type="Pfam" id="PF00583">
    <property type="entry name" value="Acetyltransf_1"/>
    <property type="match status" value="1"/>
</dbReference>
<evidence type="ECO:0000259" key="1">
    <source>
        <dbReference type="PROSITE" id="PS51186"/>
    </source>
</evidence>
<dbReference type="PANTHER" id="PTHR43415:SF5">
    <property type="entry name" value="ACETYLTRANSFERASE"/>
    <property type="match status" value="1"/>
</dbReference>
<organism evidence="2 3">
    <name type="scientific">Caballeronia mineralivorans PML1(12)</name>
    <dbReference type="NCBI Taxonomy" id="908627"/>
    <lineage>
        <taxon>Bacteria</taxon>
        <taxon>Pseudomonadati</taxon>
        <taxon>Pseudomonadota</taxon>
        <taxon>Betaproteobacteria</taxon>
        <taxon>Burkholderiales</taxon>
        <taxon>Burkholderiaceae</taxon>
        <taxon>Caballeronia</taxon>
    </lineage>
</organism>
<proteinExistence type="predicted"/>
<evidence type="ECO:0000313" key="2">
    <source>
        <dbReference type="EMBL" id="KLU21509.1"/>
    </source>
</evidence>
<evidence type="ECO:0000313" key="3">
    <source>
        <dbReference type="Proteomes" id="UP000035963"/>
    </source>
</evidence>
<dbReference type="AlphaFoldDB" id="A0A0J1CLW8"/>
<feature type="domain" description="N-acetyltransferase" evidence="1">
    <location>
        <begin position="3"/>
        <end position="170"/>
    </location>
</feature>
<dbReference type="OrthoDB" id="9799092at2"/>
<protein>
    <recommendedName>
        <fullName evidence="1">N-acetyltransferase domain-containing protein</fullName>
    </recommendedName>
</protein>
<dbReference type="Proteomes" id="UP000035963">
    <property type="component" value="Unassembled WGS sequence"/>
</dbReference>
<keyword evidence="3" id="KW-1185">Reference proteome</keyword>
<sequence>MAIKLQLFSAKDHQRLITWMADADTLTLWSGSLFTHPLDEKQLAQHHRDDGHNLPPFRRIYKAVDNASGEVVGHVEISDIWPSLSGRISGVLVGEKSRRGQGAGEEIVTKAVELAARQFHVDRVDLAVLRQNAPAIRCYRKCGFVRVGSWPNAVNLPDGHADIEWMTLFDVQSKVSNFRSTAPSLRREPTLHL</sequence>
<dbReference type="Gene3D" id="3.40.630.30">
    <property type="match status" value="1"/>
</dbReference>
<name>A0A0J1CLW8_9BURK</name>
<dbReference type="SUPFAM" id="SSF55729">
    <property type="entry name" value="Acyl-CoA N-acyltransferases (Nat)"/>
    <property type="match status" value="1"/>
</dbReference>
<dbReference type="EMBL" id="AEJF01000214">
    <property type="protein sequence ID" value="KLU21509.1"/>
    <property type="molecule type" value="Genomic_DNA"/>
</dbReference>
<gene>
    <name evidence="2" type="ORF">EOS_35670</name>
</gene>
<dbReference type="InterPro" id="IPR016181">
    <property type="entry name" value="Acyl_CoA_acyltransferase"/>
</dbReference>
<reference evidence="2 3" key="1">
    <citation type="journal article" date="2015" name="Genome Announc.">
        <title>Draft Genome Sequence of Burkholderia sp. Strain PML1(12), an Ectomycorrhizosphere-Inhabiting Bacterium with Effective Mineral-Weathering Ability.</title>
        <authorList>
            <person name="Uroz S."/>
            <person name="Oger P."/>
        </authorList>
    </citation>
    <scope>NUCLEOTIDE SEQUENCE [LARGE SCALE GENOMIC DNA]</scope>
    <source>
        <strain evidence="3">PML1(12)</strain>
    </source>
</reference>
<dbReference type="PANTHER" id="PTHR43415">
    <property type="entry name" value="SPERMIDINE N(1)-ACETYLTRANSFERASE"/>
    <property type="match status" value="1"/>
</dbReference>
<dbReference type="PROSITE" id="PS51186">
    <property type="entry name" value="GNAT"/>
    <property type="match status" value="1"/>
</dbReference>
<comment type="caution">
    <text evidence="2">The sequence shown here is derived from an EMBL/GenBank/DDBJ whole genome shotgun (WGS) entry which is preliminary data.</text>
</comment>
<dbReference type="InterPro" id="IPR000182">
    <property type="entry name" value="GNAT_dom"/>
</dbReference>
<dbReference type="GO" id="GO:0016747">
    <property type="term" value="F:acyltransferase activity, transferring groups other than amino-acyl groups"/>
    <property type="evidence" value="ECO:0007669"/>
    <property type="project" value="InterPro"/>
</dbReference>
<dbReference type="RefSeq" id="WP_047896923.1">
    <property type="nucleotide sequence ID" value="NZ_AEJF01000214.1"/>
</dbReference>
<accession>A0A0J1CLW8</accession>
<dbReference type="PATRIC" id="fig|908627.4.peg.7978"/>